<proteinExistence type="predicted"/>
<organism evidence="3 4">
    <name type="scientific">Caenorhabditis briggsae</name>
    <dbReference type="NCBI Taxonomy" id="6238"/>
    <lineage>
        <taxon>Eukaryota</taxon>
        <taxon>Metazoa</taxon>
        <taxon>Ecdysozoa</taxon>
        <taxon>Nematoda</taxon>
        <taxon>Chromadorea</taxon>
        <taxon>Rhabditida</taxon>
        <taxon>Rhabditina</taxon>
        <taxon>Rhabditomorpha</taxon>
        <taxon>Rhabditoidea</taxon>
        <taxon>Rhabditidae</taxon>
        <taxon>Peloderinae</taxon>
        <taxon>Caenorhabditis</taxon>
    </lineage>
</organism>
<dbReference type="InterPro" id="IPR036638">
    <property type="entry name" value="HLH_DNA-bd_sf"/>
</dbReference>
<evidence type="ECO:0000313" key="4">
    <source>
        <dbReference type="Proteomes" id="UP000827892"/>
    </source>
</evidence>
<dbReference type="InterPro" id="IPR050283">
    <property type="entry name" value="E-box_TF_Regulators"/>
</dbReference>
<dbReference type="Pfam" id="PF00010">
    <property type="entry name" value="HLH"/>
    <property type="match status" value="1"/>
</dbReference>
<dbReference type="SMART" id="SM00353">
    <property type="entry name" value="HLH"/>
    <property type="match status" value="1"/>
</dbReference>
<dbReference type="FunFam" id="4.10.280.10:FF:000154">
    <property type="entry name" value="Protein CBR-HLH-12"/>
    <property type="match status" value="1"/>
</dbReference>
<sequence>MVRSNKSKNHKDPRMEPTKRLRANMRERQRVSQMNEMFDVLISLLPPSEFRLRLSRAQALREAAKYINQLIEHLETSDGTDAITKFPHIFLENRQSKTVNYRTPVNSSSVTAFISRHDLPEEPNQISILTPIVPQNPIYSLPPSTTFIISGSFESYLHG</sequence>
<accession>A0AAE9D623</accession>
<dbReference type="InterPro" id="IPR011598">
    <property type="entry name" value="bHLH_dom"/>
</dbReference>
<dbReference type="Gene3D" id="4.10.280.10">
    <property type="entry name" value="Helix-loop-helix DNA-binding domain"/>
    <property type="match status" value="1"/>
</dbReference>
<protein>
    <recommendedName>
        <fullName evidence="2">BHLH domain-containing protein</fullName>
    </recommendedName>
</protein>
<dbReference type="GO" id="GO:0046983">
    <property type="term" value="F:protein dimerization activity"/>
    <property type="evidence" value="ECO:0007669"/>
    <property type="project" value="InterPro"/>
</dbReference>
<dbReference type="KEGG" id="cbr:CBG_18498"/>
<feature type="domain" description="BHLH" evidence="2">
    <location>
        <begin position="18"/>
        <end position="70"/>
    </location>
</feature>
<evidence type="ECO:0000313" key="3">
    <source>
        <dbReference type="EMBL" id="ULT97365.1"/>
    </source>
</evidence>
<dbReference type="EMBL" id="CP090894">
    <property type="protein sequence ID" value="ULT97365.1"/>
    <property type="molecule type" value="Genomic_DNA"/>
</dbReference>
<dbReference type="OMA" id="AFISRHE"/>
<reference evidence="3 4" key="1">
    <citation type="submission" date="2022-05" db="EMBL/GenBank/DDBJ databases">
        <title>Chromosome-level reference genomes for two strains of Caenorhabditis briggsae: an improved platform for comparative genomics.</title>
        <authorList>
            <person name="Stevens L."/>
            <person name="Andersen E.C."/>
        </authorList>
    </citation>
    <scope>NUCLEOTIDE SEQUENCE [LARGE SCALE GENOMIC DNA]</scope>
    <source>
        <strain evidence="3">QX1410_ONT</strain>
        <tissue evidence="3">Whole-organism</tissue>
    </source>
</reference>
<feature type="compositionally biased region" description="Basic and acidic residues" evidence="1">
    <location>
        <begin position="10"/>
        <end position="21"/>
    </location>
</feature>
<dbReference type="PROSITE" id="PS50888">
    <property type="entry name" value="BHLH"/>
    <property type="match status" value="1"/>
</dbReference>
<feature type="region of interest" description="Disordered" evidence="1">
    <location>
        <begin position="1"/>
        <end position="21"/>
    </location>
</feature>
<dbReference type="PANTHER" id="PTHR23349">
    <property type="entry name" value="BASIC HELIX-LOOP-HELIX TRANSCRIPTION FACTOR, TWIST"/>
    <property type="match status" value="1"/>
</dbReference>
<evidence type="ECO:0000256" key="1">
    <source>
        <dbReference type="SAM" id="MobiDB-lite"/>
    </source>
</evidence>
<dbReference type="AlphaFoldDB" id="A0AAE9D623"/>
<name>A0AAE9D623_CAEBR</name>
<dbReference type="Proteomes" id="UP000827892">
    <property type="component" value="Chromosome IV"/>
</dbReference>
<gene>
    <name evidence="3" type="ORF">L3Y34_005288</name>
</gene>
<evidence type="ECO:0000259" key="2">
    <source>
        <dbReference type="PROSITE" id="PS50888"/>
    </source>
</evidence>
<dbReference type="PANTHER" id="PTHR23349:SF63">
    <property type="entry name" value="FER3-LIKE PROTEIN"/>
    <property type="match status" value="1"/>
</dbReference>
<dbReference type="SUPFAM" id="SSF47459">
    <property type="entry name" value="HLH, helix-loop-helix DNA-binding domain"/>
    <property type="match status" value="1"/>
</dbReference>